<sequence>MMVWTLFKRNMRSSLKILIALFAVISMYTAVIVYMYNPELSEMLSGYQEVLPDMMAVVGMTGIATNILEWIQIYLYGFIMILFPMIFGIIVVNKLIMSYIDSGSMASLLSSPHSRTRIILTQAVTSVFLMFILMAAVTLLGFFCSHAMFPGELDTARYIELNASLLLMQFMNLGIGFTAACFCSESRHFYLLGAGIPILFFLFQMLSNMGGSMEKLKYFTLYTLFPAEKIVQAGGDVWPRNLIMASIALALFAAGILWFRRRDLSI</sequence>
<feature type="transmembrane region" description="Helical" evidence="1">
    <location>
        <begin position="17"/>
        <end position="36"/>
    </location>
</feature>
<dbReference type="AlphaFoldDB" id="A0A4Q7P2X3"/>
<feature type="transmembrane region" description="Helical" evidence="1">
    <location>
        <begin position="73"/>
        <end position="97"/>
    </location>
</feature>
<protein>
    <submittedName>
        <fullName evidence="2">ABC-2 type transport system permease protein</fullName>
    </submittedName>
</protein>
<comment type="caution">
    <text evidence="2">The sequence shown here is derived from an EMBL/GenBank/DDBJ whole genome shotgun (WGS) entry which is preliminary data.</text>
</comment>
<organism evidence="2 3">
    <name type="scientific">Cuneatibacter caecimuris</name>
    <dbReference type="NCBI Taxonomy" id="1796618"/>
    <lineage>
        <taxon>Bacteria</taxon>
        <taxon>Bacillati</taxon>
        <taxon>Bacillota</taxon>
        <taxon>Clostridia</taxon>
        <taxon>Lachnospirales</taxon>
        <taxon>Lachnospiraceae</taxon>
        <taxon>Cuneatibacter</taxon>
    </lineage>
</organism>
<feature type="transmembrane region" description="Helical" evidence="1">
    <location>
        <begin position="189"/>
        <end position="207"/>
    </location>
</feature>
<feature type="transmembrane region" description="Helical" evidence="1">
    <location>
        <begin position="242"/>
        <end position="259"/>
    </location>
</feature>
<accession>A0A4Q7P2X3</accession>
<dbReference type="EMBL" id="SGXF01000006">
    <property type="protein sequence ID" value="RZS93012.1"/>
    <property type="molecule type" value="Genomic_DNA"/>
</dbReference>
<dbReference type="Pfam" id="PF12679">
    <property type="entry name" value="ABC2_membrane_2"/>
    <property type="match status" value="1"/>
</dbReference>
<dbReference type="GO" id="GO:0140359">
    <property type="term" value="F:ABC-type transporter activity"/>
    <property type="evidence" value="ECO:0007669"/>
    <property type="project" value="InterPro"/>
</dbReference>
<keyword evidence="1" id="KW-0472">Membrane</keyword>
<keyword evidence="1" id="KW-0812">Transmembrane</keyword>
<feature type="transmembrane region" description="Helical" evidence="1">
    <location>
        <begin position="163"/>
        <end position="182"/>
    </location>
</feature>
<evidence type="ECO:0000313" key="2">
    <source>
        <dbReference type="EMBL" id="RZS93012.1"/>
    </source>
</evidence>
<dbReference type="OrthoDB" id="66636at2"/>
<keyword evidence="1" id="KW-1133">Transmembrane helix</keyword>
<proteinExistence type="predicted"/>
<reference evidence="2 3" key="1">
    <citation type="submission" date="2019-02" db="EMBL/GenBank/DDBJ databases">
        <title>Genomic Encyclopedia of Type Strains, Phase IV (KMG-IV): sequencing the most valuable type-strain genomes for metagenomic binning, comparative biology and taxonomic classification.</title>
        <authorList>
            <person name="Goeker M."/>
        </authorList>
    </citation>
    <scope>NUCLEOTIDE SEQUENCE [LARGE SCALE GENOMIC DNA]</scope>
    <source>
        <strain evidence="2 3">DSM 29486</strain>
    </source>
</reference>
<evidence type="ECO:0000313" key="3">
    <source>
        <dbReference type="Proteomes" id="UP000292927"/>
    </source>
</evidence>
<feature type="transmembrane region" description="Helical" evidence="1">
    <location>
        <begin position="118"/>
        <end position="143"/>
    </location>
</feature>
<keyword evidence="3" id="KW-1185">Reference proteome</keyword>
<gene>
    <name evidence="2" type="ORF">EV209_2758</name>
</gene>
<evidence type="ECO:0000256" key="1">
    <source>
        <dbReference type="SAM" id="Phobius"/>
    </source>
</evidence>
<dbReference type="Proteomes" id="UP000292927">
    <property type="component" value="Unassembled WGS sequence"/>
</dbReference>
<dbReference type="GO" id="GO:0005886">
    <property type="term" value="C:plasma membrane"/>
    <property type="evidence" value="ECO:0007669"/>
    <property type="project" value="UniProtKB-SubCell"/>
</dbReference>
<dbReference type="RefSeq" id="WP_130436008.1">
    <property type="nucleotide sequence ID" value="NZ_SGXF01000006.1"/>
</dbReference>
<name>A0A4Q7P2X3_9FIRM</name>